<evidence type="ECO:0000313" key="3">
    <source>
        <dbReference type="Proteomes" id="UP000085678"/>
    </source>
</evidence>
<dbReference type="InterPro" id="IPR003609">
    <property type="entry name" value="Pan_app"/>
</dbReference>
<dbReference type="Proteomes" id="UP000085678">
    <property type="component" value="Unplaced"/>
</dbReference>
<feature type="domain" description="Fibrinogen C-terminal" evidence="2">
    <location>
        <begin position="136"/>
        <end position="314"/>
    </location>
</feature>
<dbReference type="OrthoDB" id="6275059at2759"/>
<dbReference type="PANTHER" id="PTHR19143">
    <property type="entry name" value="FIBRINOGEN/TENASCIN/ANGIOPOEITIN"/>
    <property type="match status" value="1"/>
</dbReference>
<evidence type="ECO:0000259" key="1">
    <source>
        <dbReference type="PROSITE" id="PS50948"/>
    </source>
</evidence>
<dbReference type="InterPro" id="IPR036056">
    <property type="entry name" value="Fibrinogen-like_C"/>
</dbReference>
<gene>
    <name evidence="4" type="primary">LOC106160648</name>
</gene>
<dbReference type="SUPFAM" id="SSF56496">
    <property type="entry name" value="Fibrinogen C-terminal domain-like"/>
    <property type="match status" value="1"/>
</dbReference>
<organism evidence="3 4">
    <name type="scientific">Lingula anatina</name>
    <name type="common">Brachiopod</name>
    <name type="synonym">Lingula unguis</name>
    <dbReference type="NCBI Taxonomy" id="7574"/>
    <lineage>
        <taxon>Eukaryota</taxon>
        <taxon>Metazoa</taxon>
        <taxon>Spiralia</taxon>
        <taxon>Lophotrochozoa</taxon>
        <taxon>Brachiopoda</taxon>
        <taxon>Linguliformea</taxon>
        <taxon>Lingulata</taxon>
        <taxon>Lingulida</taxon>
        <taxon>Linguloidea</taxon>
        <taxon>Lingulidae</taxon>
        <taxon>Lingula</taxon>
    </lineage>
</organism>
<dbReference type="Gene3D" id="3.50.4.10">
    <property type="entry name" value="Hepatocyte Growth Factor"/>
    <property type="match status" value="1"/>
</dbReference>
<dbReference type="PANTHER" id="PTHR19143:SF462">
    <property type="entry name" value="APPLE DOMAIN-CONTAINING PROTEIN"/>
    <property type="match status" value="1"/>
</dbReference>
<dbReference type="PROSITE" id="PS50948">
    <property type="entry name" value="PAN"/>
    <property type="match status" value="1"/>
</dbReference>
<dbReference type="RefSeq" id="XP_013392767.1">
    <property type="nucleotide sequence ID" value="XM_013537313.1"/>
</dbReference>
<keyword evidence="3" id="KW-1185">Reference proteome</keyword>
<evidence type="ECO:0000259" key="2">
    <source>
        <dbReference type="PROSITE" id="PS51406"/>
    </source>
</evidence>
<proteinExistence type="predicted"/>
<accession>A0A1S3I3C2</accession>
<dbReference type="InterPro" id="IPR050373">
    <property type="entry name" value="Fibrinogen_C-term_domain"/>
</dbReference>
<sequence length="357" mass="41009">MGIDNIEKVYKTHSFDIVVGWHLYKSSRQQSSGVDFIPRQKMLFKIFLFTFLELFTTQQNVKYAFFDGTKDAILPSSTMKKVTAESTISCALQCSQTKECRSWNYYKTRNIENCVLNSLKALNSDILVRHDGGIYYQDDKDEMDCNDIDGAGMLPIKIAGFGTKEVYCDNGWLVLMRRYDNSMKFNRSWNEYKIGFGDPRLQFWMGNEALYALTNQGDYSMLVDMLSCNGNYYYVKWNVFRIKNETMKYAVDALNLESYNTTSTTGLLEIRGRPFGTTDDTSAYSGYLNETCAERHGGGWWFGRCISNHLTGYYPDCSNTGDNDERKGKMKFTAITGYNCNFGCLLQAATMKLRRNN</sequence>
<dbReference type="GO" id="GO:0005615">
    <property type="term" value="C:extracellular space"/>
    <property type="evidence" value="ECO:0007669"/>
    <property type="project" value="TreeGrafter"/>
</dbReference>
<dbReference type="SUPFAM" id="SSF57414">
    <property type="entry name" value="Hairpin loop containing domain-like"/>
    <property type="match status" value="1"/>
</dbReference>
<name>A0A1S3I3C2_LINAN</name>
<protein>
    <submittedName>
        <fullName evidence="4">Techylectin-5A-like isoform X2</fullName>
    </submittedName>
</protein>
<dbReference type="SMART" id="SM00473">
    <property type="entry name" value="PAN_AP"/>
    <property type="match status" value="1"/>
</dbReference>
<evidence type="ECO:0000313" key="4">
    <source>
        <dbReference type="RefSeq" id="XP_013392767.1"/>
    </source>
</evidence>
<feature type="domain" description="Apple" evidence="1">
    <location>
        <begin position="57"/>
        <end position="140"/>
    </location>
</feature>
<dbReference type="AlphaFoldDB" id="A0A1S3I3C2"/>
<dbReference type="Pfam" id="PF00147">
    <property type="entry name" value="Fibrinogen_C"/>
    <property type="match status" value="1"/>
</dbReference>
<dbReference type="InterPro" id="IPR002181">
    <property type="entry name" value="Fibrinogen_a/b/g_C_dom"/>
</dbReference>
<dbReference type="InterPro" id="IPR014716">
    <property type="entry name" value="Fibrinogen_a/b/g_C_1"/>
</dbReference>
<reference evidence="4" key="1">
    <citation type="submission" date="2025-08" db="UniProtKB">
        <authorList>
            <consortium name="RefSeq"/>
        </authorList>
    </citation>
    <scope>IDENTIFICATION</scope>
    <source>
        <tissue evidence="4">Gonads</tissue>
    </source>
</reference>
<dbReference type="Pfam" id="PF00024">
    <property type="entry name" value="PAN_1"/>
    <property type="match status" value="1"/>
</dbReference>
<dbReference type="PROSITE" id="PS51406">
    <property type="entry name" value="FIBRINOGEN_C_2"/>
    <property type="match status" value="1"/>
</dbReference>
<dbReference type="SMART" id="SM00186">
    <property type="entry name" value="FBG"/>
    <property type="match status" value="1"/>
</dbReference>
<dbReference type="GeneID" id="106160648"/>
<dbReference type="Gene3D" id="3.90.215.10">
    <property type="entry name" value="Gamma Fibrinogen, chain A, domain 1"/>
    <property type="match status" value="1"/>
</dbReference>